<dbReference type="EMBL" id="FZOJ01000003">
    <property type="protein sequence ID" value="SNS05290.1"/>
    <property type="molecule type" value="Genomic_DNA"/>
</dbReference>
<reference evidence="1 2" key="1">
    <citation type="submission" date="2017-06" db="EMBL/GenBank/DDBJ databases">
        <authorList>
            <person name="Kim H.J."/>
            <person name="Triplett B.A."/>
        </authorList>
    </citation>
    <scope>NUCLEOTIDE SEQUENCE [LARGE SCALE GENOMIC DNA]</scope>
    <source>
        <strain evidence="1 2">SCA</strain>
    </source>
</reference>
<organism evidence="1 2">
    <name type="scientific">Anaerovirgula multivorans</name>
    <dbReference type="NCBI Taxonomy" id="312168"/>
    <lineage>
        <taxon>Bacteria</taxon>
        <taxon>Bacillati</taxon>
        <taxon>Bacillota</taxon>
        <taxon>Clostridia</taxon>
        <taxon>Peptostreptococcales</taxon>
        <taxon>Natronincolaceae</taxon>
        <taxon>Anaerovirgula</taxon>
    </lineage>
</organism>
<name>A0A239BBL3_9FIRM</name>
<dbReference type="Proteomes" id="UP000198304">
    <property type="component" value="Unassembled WGS sequence"/>
</dbReference>
<evidence type="ECO:0000313" key="2">
    <source>
        <dbReference type="Proteomes" id="UP000198304"/>
    </source>
</evidence>
<protein>
    <submittedName>
        <fullName evidence="1">Uncharacterized protein</fullName>
    </submittedName>
</protein>
<evidence type="ECO:0000313" key="1">
    <source>
        <dbReference type="EMBL" id="SNS05290.1"/>
    </source>
</evidence>
<keyword evidence="2" id="KW-1185">Reference proteome</keyword>
<gene>
    <name evidence="1" type="ORF">SAMN05446037_1003156</name>
</gene>
<accession>A0A239BBL3</accession>
<dbReference type="AlphaFoldDB" id="A0A239BBL3"/>
<proteinExistence type="predicted"/>
<sequence>MFIASDHLMQVVDYSKTKYYKFKQGVKMTIDNEEKLYYYTN</sequence>